<evidence type="ECO:0000256" key="5">
    <source>
        <dbReference type="ARBA" id="ARBA00023157"/>
    </source>
</evidence>
<dbReference type="GO" id="GO:0004222">
    <property type="term" value="F:metalloendopeptidase activity"/>
    <property type="evidence" value="ECO:0007669"/>
    <property type="project" value="InterPro"/>
</dbReference>
<dbReference type="Gene3D" id="3.40.390.10">
    <property type="entry name" value="Collagenase (Catalytic Domain)"/>
    <property type="match status" value="1"/>
</dbReference>
<dbReference type="Pfam" id="PF00200">
    <property type="entry name" value="Disintegrin"/>
    <property type="match status" value="1"/>
</dbReference>
<dbReference type="EMBL" id="JADWDJ010000022">
    <property type="protein sequence ID" value="KAG5262962.1"/>
    <property type="molecule type" value="Genomic_DNA"/>
</dbReference>
<keyword evidence="7" id="KW-0245">EGF-like domain</keyword>
<dbReference type="InterPro" id="IPR018358">
    <property type="entry name" value="Disintegrin_CS"/>
</dbReference>
<dbReference type="Pfam" id="PF01562">
    <property type="entry name" value="Pep_M12B_propep"/>
    <property type="match status" value="1"/>
</dbReference>
<feature type="disulfide bond" evidence="7">
    <location>
        <begin position="633"/>
        <end position="643"/>
    </location>
</feature>
<dbReference type="GO" id="GO:0051044">
    <property type="term" value="P:positive regulation of membrane protein ectodomain proteolysis"/>
    <property type="evidence" value="ECO:0007669"/>
    <property type="project" value="TreeGrafter"/>
</dbReference>
<sequence length="838" mass="92130">MGHMLIVLFAISISAVFNDFVRPLSHVSHYEVVRPVKLNSRSRRSISEQDGAVKQYPDELQYELHLDGRNHTVHLEKNRLLIGNNYSETHYNQDGTRVTTFPNFEDHCYYHGHIQGLEDSSVSVGVCKGISGFLRAAQQVYLIEPLEEGPEGDHAIYKPQHMRGRTAKCGLSNSTEEDSSFIQPRAAGVLRPNGQQNKPHFNTPRYVELYMVVDNMEFLKYKTFENVRARIQDVVNHIDLYYQAVNIRVLLVGLEVWTQQDKFMVHGDEGRTLDRFIEWRLNDLVPRAHHDNAMFVTGIDFFSDTVGFATRNAMCTDKSCGVNQDYHENALALAATIAHEMGHNLGMTHDDPDCSCGPTERKCLMVATVEKRPWTFPKLFSDCSLKQLSEFLQSPSVSCLLDAPRPDSLYGGAACGNGVLDTGEECDCGSAKDCQNPCCDASTCRLTAGSVCADGECCEQCQIKQPGSVCRAAAHDCDLAEYCTGSSGACPEDSFKMNGVECNYGRGYCYNGMCPSAEGQCKRLWGPGAQAPPECFHYNLKGVAEGHCGVSGRKYKRCSDRDMVCGKLFCMGGNKIPFVGRGGGWTSRECFFVTDDTDIHGFGMVPTGTKCGLNKVCYDQMCQDINVYGNENCAEKCNNHGVCNHKGECHCDIGWAPPDCSSRGYETHGNSAVIIGVSAAGAVILLLALLVAVTRLCKKGKATRFFCKKKPHSGKLTPSYQRDLASDGQLTQPLHISQPVFMETTSKRIDGPTVITVMPSRQAPSPPTNSPRLPSQGHNTQMRPMPPPKPSPAAPAKLAHKPSPPPVPPVKPSVANGDWNHTQSGTGKPAWRPPTIPR</sequence>
<feature type="chain" id="PRO_5043786840" description="Disintegrin and metalloproteinase domain-containing protein 8" evidence="11">
    <location>
        <begin position="19"/>
        <end position="838"/>
    </location>
</feature>
<evidence type="ECO:0000256" key="1">
    <source>
        <dbReference type="ARBA" id="ARBA00004479"/>
    </source>
</evidence>
<dbReference type="GO" id="GO:0046872">
    <property type="term" value="F:metal ion binding"/>
    <property type="evidence" value="ECO:0007669"/>
    <property type="project" value="UniProtKB-KW"/>
</dbReference>
<dbReference type="Pfam" id="PF01421">
    <property type="entry name" value="Reprolysin"/>
    <property type="match status" value="1"/>
</dbReference>
<dbReference type="AlphaFoldDB" id="A0AAV6FP04"/>
<gene>
    <name evidence="15" type="ORF">AALO_G00280930</name>
</gene>
<evidence type="ECO:0000256" key="11">
    <source>
        <dbReference type="SAM" id="SignalP"/>
    </source>
</evidence>
<dbReference type="InterPro" id="IPR001762">
    <property type="entry name" value="Disintegrin_dom"/>
</dbReference>
<evidence type="ECO:0000313" key="16">
    <source>
        <dbReference type="Proteomes" id="UP000823561"/>
    </source>
</evidence>
<evidence type="ECO:0000259" key="13">
    <source>
        <dbReference type="PROSITE" id="PS50214"/>
    </source>
</evidence>
<evidence type="ECO:0000256" key="8">
    <source>
        <dbReference type="PROSITE-ProRule" id="PRU00276"/>
    </source>
</evidence>
<dbReference type="CDD" id="cd04269">
    <property type="entry name" value="ZnMc_adamalysin_II_like"/>
    <property type="match status" value="1"/>
</dbReference>
<keyword evidence="3 10" id="KW-1133">Transmembrane helix</keyword>
<feature type="signal peptide" evidence="11">
    <location>
        <begin position="1"/>
        <end position="18"/>
    </location>
</feature>
<feature type="transmembrane region" description="Helical" evidence="10">
    <location>
        <begin position="672"/>
        <end position="694"/>
    </location>
</feature>
<dbReference type="PROSITE" id="PS00427">
    <property type="entry name" value="DISINTEGRIN_1"/>
    <property type="match status" value="1"/>
</dbReference>
<dbReference type="GO" id="GO:0006954">
    <property type="term" value="P:inflammatory response"/>
    <property type="evidence" value="ECO:0007669"/>
    <property type="project" value="TreeGrafter"/>
</dbReference>
<feature type="domain" description="Peptidase M12B" evidence="14">
    <location>
        <begin position="205"/>
        <end position="404"/>
    </location>
</feature>
<dbReference type="InterPro" id="IPR001590">
    <property type="entry name" value="Peptidase_M12B"/>
</dbReference>
<feature type="binding site" evidence="8">
    <location>
        <position position="343"/>
    </location>
    <ligand>
        <name>Zn(2+)</name>
        <dbReference type="ChEBI" id="CHEBI:29105"/>
        <note>catalytic</note>
    </ligand>
</feature>
<dbReference type="GO" id="GO:0022407">
    <property type="term" value="P:regulation of cell-cell adhesion"/>
    <property type="evidence" value="ECO:0007669"/>
    <property type="project" value="TreeGrafter"/>
</dbReference>
<organism evidence="15 16">
    <name type="scientific">Alosa alosa</name>
    <name type="common">allis shad</name>
    <dbReference type="NCBI Taxonomy" id="278164"/>
    <lineage>
        <taxon>Eukaryota</taxon>
        <taxon>Metazoa</taxon>
        <taxon>Chordata</taxon>
        <taxon>Craniata</taxon>
        <taxon>Vertebrata</taxon>
        <taxon>Euteleostomi</taxon>
        <taxon>Actinopterygii</taxon>
        <taxon>Neopterygii</taxon>
        <taxon>Teleostei</taxon>
        <taxon>Clupei</taxon>
        <taxon>Clupeiformes</taxon>
        <taxon>Clupeoidei</taxon>
        <taxon>Clupeidae</taxon>
        <taxon>Alosa</taxon>
    </lineage>
</organism>
<dbReference type="InterPro" id="IPR034027">
    <property type="entry name" value="Reprolysin_adamalysin"/>
</dbReference>
<feature type="disulfide bond" evidence="7">
    <location>
        <begin position="651"/>
        <end position="660"/>
    </location>
</feature>
<dbReference type="PROSITE" id="PS01186">
    <property type="entry name" value="EGF_2"/>
    <property type="match status" value="1"/>
</dbReference>
<evidence type="ECO:0000256" key="4">
    <source>
        <dbReference type="ARBA" id="ARBA00023136"/>
    </source>
</evidence>
<keyword evidence="2 10" id="KW-0812">Transmembrane</keyword>
<feature type="compositionally biased region" description="Polar residues" evidence="9">
    <location>
        <begin position="770"/>
        <end position="782"/>
    </location>
</feature>
<feature type="compositionally biased region" description="Pro residues" evidence="9">
    <location>
        <begin position="802"/>
        <end position="811"/>
    </location>
</feature>
<dbReference type="PROSITE" id="PS50026">
    <property type="entry name" value="EGF_3"/>
    <property type="match status" value="1"/>
</dbReference>
<evidence type="ECO:0000256" key="6">
    <source>
        <dbReference type="PROSITE-ProRule" id="PRU00068"/>
    </source>
</evidence>
<dbReference type="GO" id="GO:0050839">
    <property type="term" value="F:cell adhesion molecule binding"/>
    <property type="evidence" value="ECO:0007669"/>
    <property type="project" value="TreeGrafter"/>
</dbReference>
<evidence type="ECO:0000256" key="3">
    <source>
        <dbReference type="ARBA" id="ARBA00022989"/>
    </source>
</evidence>
<feature type="active site" evidence="8">
    <location>
        <position position="340"/>
    </location>
</feature>
<dbReference type="PRINTS" id="PR00289">
    <property type="entry name" value="DISINTEGRIN"/>
</dbReference>
<evidence type="ECO:0000313" key="15">
    <source>
        <dbReference type="EMBL" id="KAG5262962.1"/>
    </source>
</evidence>
<dbReference type="GO" id="GO:0006508">
    <property type="term" value="P:proteolysis"/>
    <property type="evidence" value="ECO:0007669"/>
    <property type="project" value="InterPro"/>
</dbReference>
<dbReference type="InterPro" id="IPR024079">
    <property type="entry name" value="MetalloPept_cat_dom_sf"/>
</dbReference>
<dbReference type="GO" id="GO:0002693">
    <property type="term" value="P:positive regulation of cellular extravasation"/>
    <property type="evidence" value="ECO:0007669"/>
    <property type="project" value="TreeGrafter"/>
</dbReference>
<dbReference type="PROSITE" id="PS50215">
    <property type="entry name" value="ADAM_MEPRO"/>
    <property type="match status" value="1"/>
</dbReference>
<keyword evidence="8" id="KW-0862">Zinc</keyword>
<evidence type="ECO:0000256" key="9">
    <source>
        <dbReference type="SAM" id="MobiDB-lite"/>
    </source>
</evidence>
<dbReference type="FunFam" id="4.10.70.10:FF:000001">
    <property type="entry name" value="Disintegrin and metalloproteinase domain-containing protein 22"/>
    <property type="match status" value="1"/>
</dbReference>
<evidence type="ECO:0000256" key="7">
    <source>
        <dbReference type="PROSITE-ProRule" id="PRU00076"/>
    </source>
</evidence>
<feature type="binding site" evidence="8">
    <location>
        <position position="349"/>
    </location>
    <ligand>
        <name>Zn(2+)</name>
        <dbReference type="ChEBI" id="CHEBI:29105"/>
        <note>catalytic</note>
    </ligand>
</feature>
<accession>A0AAV6FP04</accession>
<feature type="domain" description="Disintegrin" evidence="13">
    <location>
        <begin position="412"/>
        <end position="498"/>
    </location>
</feature>
<dbReference type="InterPro" id="IPR006586">
    <property type="entry name" value="ADAM_Cys-rich"/>
</dbReference>
<dbReference type="FunFam" id="3.40.390.10:FF:000002">
    <property type="entry name" value="Disintegrin and metalloproteinase domain-containing protein 22"/>
    <property type="match status" value="1"/>
</dbReference>
<dbReference type="SUPFAM" id="SSF57552">
    <property type="entry name" value="Blood coagulation inhibitor (disintegrin)"/>
    <property type="match status" value="1"/>
</dbReference>
<comment type="subcellular location">
    <subcellularLocation>
        <location evidence="1">Membrane</location>
        <topology evidence="1">Single-pass type I membrane protein</topology>
    </subcellularLocation>
</comment>
<dbReference type="SMART" id="SM00050">
    <property type="entry name" value="DISIN"/>
    <property type="match status" value="1"/>
</dbReference>
<dbReference type="Gene3D" id="4.10.70.10">
    <property type="entry name" value="Disintegrin domain"/>
    <property type="match status" value="1"/>
</dbReference>
<keyword evidence="16" id="KW-1185">Reference proteome</keyword>
<reference evidence="15" key="1">
    <citation type="submission" date="2020-10" db="EMBL/GenBank/DDBJ databases">
        <title>Chromosome-scale genome assembly of the Allis shad, Alosa alosa.</title>
        <authorList>
            <person name="Margot Z."/>
            <person name="Christophe K."/>
            <person name="Cabau C."/>
            <person name="Louis A."/>
            <person name="Berthelot C."/>
            <person name="Parey E."/>
            <person name="Roest Crollius H."/>
            <person name="Montfort J."/>
            <person name="Robinson-Rechavi M."/>
            <person name="Bucao C."/>
            <person name="Bouchez O."/>
            <person name="Gislard M."/>
            <person name="Lluch J."/>
            <person name="Milhes M."/>
            <person name="Lampietro C."/>
            <person name="Lopez Roques C."/>
            <person name="Donnadieu C."/>
            <person name="Braasch I."/>
            <person name="Desvignes T."/>
            <person name="Postlethwait J."/>
            <person name="Bobe J."/>
            <person name="Guiguen Y."/>
        </authorList>
    </citation>
    <scope>NUCLEOTIDE SEQUENCE</scope>
    <source>
        <strain evidence="15">M-15738</strain>
        <tissue evidence="15">Blood</tissue>
    </source>
</reference>
<feature type="region of interest" description="Disordered" evidence="9">
    <location>
        <begin position="757"/>
        <end position="838"/>
    </location>
</feature>
<dbReference type="GO" id="GO:0016020">
    <property type="term" value="C:membrane"/>
    <property type="evidence" value="ECO:0007669"/>
    <property type="project" value="UniProtKB-SubCell"/>
</dbReference>
<feature type="disulfide bond" evidence="6">
    <location>
        <begin position="470"/>
        <end position="490"/>
    </location>
</feature>
<feature type="binding site" evidence="8">
    <location>
        <position position="339"/>
    </location>
    <ligand>
        <name>Zn(2+)</name>
        <dbReference type="ChEBI" id="CHEBI:29105"/>
        <note>catalytic</note>
    </ligand>
</feature>
<name>A0AAV6FP04_9TELE</name>
<dbReference type="Gene3D" id="2.60.120.260">
    <property type="entry name" value="Galactose-binding domain-like"/>
    <property type="match status" value="1"/>
</dbReference>
<evidence type="ECO:0000259" key="14">
    <source>
        <dbReference type="PROSITE" id="PS50215"/>
    </source>
</evidence>
<evidence type="ECO:0000256" key="10">
    <source>
        <dbReference type="SAM" id="Phobius"/>
    </source>
</evidence>
<dbReference type="InterPro" id="IPR000742">
    <property type="entry name" value="EGF"/>
</dbReference>
<keyword evidence="4 10" id="KW-0472">Membrane</keyword>
<protein>
    <recommendedName>
        <fullName evidence="17">Disintegrin and metalloproteinase domain-containing protein 8</fullName>
    </recommendedName>
</protein>
<evidence type="ECO:0000256" key="2">
    <source>
        <dbReference type="ARBA" id="ARBA00022692"/>
    </source>
</evidence>
<dbReference type="InterPro" id="IPR002870">
    <property type="entry name" value="Peptidase_M12B_N"/>
</dbReference>
<dbReference type="PANTHER" id="PTHR11905">
    <property type="entry name" value="ADAM A DISINTEGRIN AND METALLOPROTEASE DOMAIN"/>
    <property type="match status" value="1"/>
</dbReference>
<evidence type="ECO:0000259" key="12">
    <source>
        <dbReference type="PROSITE" id="PS50026"/>
    </source>
</evidence>
<comment type="caution">
    <text evidence="7">Lacks conserved residue(s) required for the propagation of feature annotation.</text>
</comment>
<dbReference type="Proteomes" id="UP000823561">
    <property type="component" value="Chromosome 22"/>
</dbReference>
<proteinExistence type="predicted"/>
<dbReference type="SUPFAM" id="SSF55486">
    <property type="entry name" value="Metalloproteases ('zincins'), catalytic domain"/>
    <property type="match status" value="1"/>
</dbReference>
<keyword evidence="8" id="KW-0479">Metal-binding</keyword>
<keyword evidence="11" id="KW-0732">Signal</keyword>
<dbReference type="PANTHER" id="PTHR11905:SF20">
    <property type="entry name" value="DISINTEGRIN AND METALLOPROTEINASE DOMAIN-CONTAINING PROTEIN 8"/>
    <property type="match status" value="1"/>
</dbReference>
<keyword evidence="5 7" id="KW-1015">Disulfide bond</keyword>
<feature type="domain" description="EGF-like" evidence="12">
    <location>
        <begin position="629"/>
        <end position="661"/>
    </location>
</feature>
<comment type="caution">
    <text evidence="15">The sequence shown here is derived from an EMBL/GenBank/DDBJ whole genome shotgun (WGS) entry which is preliminary data.</text>
</comment>
<dbReference type="Pfam" id="PF08516">
    <property type="entry name" value="ADAM_CR"/>
    <property type="match status" value="1"/>
</dbReference>
<dbReference type="InterPro" id="IPR036436">
    <property type="entry name" value="Disintegrin_dom_sf"/>
</dbReference>
<dbReference type="PROSITE" id="PS50214">
    <property type="entry name" value="DISINTEGRIN_2"/>
    <property type="match status" value="1"/>
</dbReference>
<feature type="compositionally biased region" description="Pro residues" evidence="9">
    <location>
        <begin position="784"/>
        <end position="793"/>
    </location>
</feature>
<evidence type="ECO:0008006" key="17">
    <source>
        <dbReference type="Google" id="ProtNLM"/>
    </source>
</evidence>
<dbReference type="SMART" id="SM00608">
    <property type="entry name" value="ACR"/>
    <property type="match status" value="1"/>
</dbReference>